<dbReference type="Pfam" id="PF08486">
    <property type="entry name" value="SpoIID"/>
    <property type="match status" value="1"/>
</dbReference>
<dbReference type="InterPro" id="IPR013693">
    <property type="entry name" value="SpoIID/LytB_N"/>
</dbReference>
<evidence type="ECO:0000313" key="2">
    <source>
        <dbReference type="EMBL" id="HJD42062.1"/>
    </source>
</evidence>
<name>A0A9D2U708_9FIRM</name>
<dbReference type="InterPro" id="IPR013486">
    <property type="entry name" value="SpoIID/LytB"/>
</dbReference>
<accession>A0A9D2U708</accession>
<protein>
    <submittedName>
        <fullName evidence="2">SpoIID/LytB domain-containing protein</fullName>
    </submittedName>
</protein>
<feature type="domain" description="Sporulation stage II protein D amidase enhancer LytB N-terminal" evidence="1">
    <location>
        <begin position="54"/>
        <end position="145"/>
    </location>
</feature>
<sequence>MRKYTAGRMVRSAAVFVLMLLLFPYIVSVFVNGAGADEKPFYVRVRTEDGAGNETVAEAAWPEYLAGILAMEMPEGCEAETAKALAVLIRTRLYRDAGSDENASVKERFLTGEELADRQGMEEARKIFETYVQAVDATDDTVLMYQDGYAWTPYFQSGSGKTRDAGEVLGTDAYPYLAVRECPADAEEAEMQEFIFNCGEIQELCRDFLVAEESGETAGKGYSAADFEILSRDSAEYVHEMRIGNTVCTGDQFRDALSLPSAAFTITAVPDDSRSVLITTTGKGHGLGMSIRTAERMAEEGKTYEEILGYFFEGADLRKDVPENGIFRY</sequence>
<dbReference type="GO" id="GO:0030435">
    <property type="term" value="P:sporulation resulting in formation of a cellular spore"/>
    <property type="evidence" value="ECO:0007669"/>
    <property type="project" value="InterPro"/>
</dbReference>
<reference evidence="2" key="1">
    <citation type="journal article" date="2021" name="PeerJ">
        <title>Extensive microbial diversity within the chicken gut microbiome revealed by metagenomics and culture.</title>
        <authorList>
            <person name="Gilroy R."/>
            <person name="Ravi A."/>
            <person name="Getino M."/>
            <person name="Pursley I."/>
            <person name="Horton D.L."/>
            <person name="Alikhan N.F."/>
            <person name="Baker D."/>
            <person name="Gharbi K."/>
            <person name="Hall N."/>
            <person name="Watson M."/>
            <person name="Adriaenssens E.M."/>
            <person name="Foster-Nyarko E."/>
            <person name="Jarju S."/>
            <person name="Secka A."/>
            <person name="Antonio M."/>
            <person name="Oren A."/>
            <person name="Chaudhuri R.R."/>
            <person name="La Ragione R."/>
            <person name="Hildebrand F."/>
            <person name="Pallen M.J."/>
        </authorList>
    </citation>
    <scope>NUCLEOTIDE SEQUENCE</scope>
    <source>
        <strain evidence="2">ChiBcec15-3976</strain>
    </source>
</reference>
<organism evidence="2 3">
    <name type="scientific">Candidatus Mediterraneibacter quadrami</name>
    <dbReference type="NCBI Taxonomy" id="2838684"/>
    <lineage>
        <taxon>Bacteria</taxon>
        <taxon>Bacillati</taxon>
        <taxon>Bacillota</taxon>
        <taxon>Clostridia</taxon>
        <taxon>Lachnospirales</taxon>
        <taxon>Lachnospiraceae</taxon>
        <taxon>Mediterraneibacter</taxon>
    </lineage>
</organism>
<gene>
    <name evidence="2" type="ORF">H9910_03500</name>
</gene>
<dbReference type="NCBIfam" id="TIGR02669">
    <property type="entry name" value="SpoIID_LytB"/>
    <property type="match status" value="1"/>
</dbReference>
<proteinExistence type="predicted"/>
<evidence type="ECO:0000313" key="3">
    <source>
        <dbReference type="Proteomes" id="UP000823909"/>
    </source>
</evidence>
<dbReference type="EMBL" id="DWUU01000023">
    <property type="protein sequence ID" value="HJD42062.1"/>
    <property type="molecule type" value="Genomic_DNA"/>
</dbReference>
<dbReference type="Proteomes" id="UP000823909">
    <property type="component" value="Unassembled WGS sequence"/>
</dbReference>
<comment type="caution">
    <text evidence="2">The sequence shown here is derived from an EMBL/GenBank/DDBJ whole genome shotgun (WGS) entry which is preliminary data.</text>
</comment>
<dbReference type="AlphaFoldDB" id="A0A9D2U708"/>
<reference evidence="2" key="2">
    <citation type="submission" date="2021-04" db="EMBL/GenBank/DDBJ databases">
        <authorList>
            <person name="Gilroy R."/>
        </authorList>
    </citation>
    <scope>NUCLEOTIDE SEQUENCE</scope>
    <source>
        <strain evidence="2">ChiBcec15-3976</strain>
    </source>
</reference>
<evidence type="ECO:0000259" key="1">
    <source>
        <dbReference type="Pfam" id="PF08486"/>
    </source>
</evidence>